<protein>
    <recommendedName>
        <fullName evidence="4">PASTA domain-containing protein</fullName>
    </recommendedName>
</protein>
<dbReference type="Proteomes" id="UP000005442">
    <property type="component" value="Chromosome"/>
</dbReference>
<feature type="chain" id="PRO_5003515978" description="PASTA domain-containing protein" evidence="1">
    <location>
        <begin position="27"/>
        <end position="104"/>
    </location>
</feature>
<proteinExistence type="predicted"/>
<gene>
    <name evidence="2" type="ordered locus">MycrhN_3382</name>
</gene>
<dbReference type="eggNOG" id="ENOG5032DDU">
    <property type="taxonomic scope" value="Bacteria"/>
</dbReference>
<keyword evidence="1" id="KW-0732">Signal</keyword>
<reference evidence="2 3" key="1">
    <citation type="submission" date="2011-12" db="EMBL/GenBank/DDBJ databases">
        <title>Complete sequence of Mycobacterium rhodesiae NBB3.</title>
        <authorList>
            <consortium name="US DOE Joint Genome Institute"/>
            <person name="Lucas S."/>
            <person name="Han J."/>
            <person name="Lapidus A."/>
            <person name="Cheng J.-F."/>
            <person name="Goodwin L."/>
            <person name="Pitluck S."/>
            <person name="Peters L."/>
            <person name="Mikhailova N."/>
            <person name="Gu W."/>
            <person name="Detter J.C."/>
            <person name="Han C."/>
            <person name="Tapia R."/>
            <person name="Land M."/>
            <person name="Hauser L."/>
            <person name="Kyrpides N."/>
            <person name="Ivanova N."/>
            <person name="Pagani I."/>
            <person name="Mattes T."/>
            <person name="Holmes A."/>
            <person name="Rutledge P."/>
            <person name="Paulsen I."/>
            <person name="Coleman N."/>
            <person name="Woyke T."/>
        </authorList>
    </citation>
    <scope>NUCLEOTIDE SEQUENCE [LARGE SCALE GENOMIC DNA]</scope>
    <source>
        <strain evidence="2 3">NBB3</strain>
    </source>
</reference>
<evidence type="ECO:0000256" key="1">
    <source>
        <dbReference type="SAM" id="SignalP"/>
    </source>
</evidence>
<organism evidence="2 3">
    <name type="scientific">Mycolicibacterium rhodesiae (strain NBB3)</name>
    <name type="common">Mycobacterium rhodesiae</name>
    <dbReference type="NCBI Taxonomy" id="710685"/>
    <lineage>
        <taxon>Bacteria</taxon>
        <taxon>Bacillati</taxon>
        <taxon>Actinomycetota</taxon>
        <taxon>Actinomycetes</taxon>
        <taxon>Mycobacteriales</taxon>
        <taxon>Mycobacteriaceae</taxon>
        <taxon>Mycolicibacterium</taxon>
    </lineage>
</organism>
<feature type="signal peptide" evidence="1">
    <location>
        <begin position="1"/>
        <end position="26"/>
    </location>
</feature>
<sequence>MRKGWGLAITAALICVALAPAGVATAKPPGNRGNAYQTIGELEAAGYNVVIDRVGSAPLGECFVTNVRNPQQVTQTIPVGEGKYREYITVVTSQSITVSLNCDV</sequence>
<dbReference type="STRING" id="710685.MycrhN_3382"/>
<dbReference type="AlphaFoldDB" id="G8RQY0"/>
<evidence type="ECO:0008006" key="4">
    <source>
        <dbReference type="Google" id="ProtNLM"/>
    </source>
</evidence>
<dbReference type="PATRIC" id="fig|710685.3.peg.3389"/>
<dbReference type="KEGG" id="mrh:MycrhN_3382"/>
<dbReference type="OrthoDB" id="4762505at2"/>
<dbReference type="HOGENOM" id="CLU_161321_3_0_11"/>
<evidence type="ECO:0000313" key="2">
    <source>
        <dbReference type="EMBL" id="AEV73905.1"/>
    </source>
</evidence>
<evidence type="ECO:0000313" key="3">
    <source>
        <dbReference type="Proteomes" id="UP000005442"/>
    </source>
</evidence>
<dbReference type="EMBL" id="CP003169">
    <property type="protein sequence ID" value="AEV73905.1"/>
    <property type="molecule type" value="Genomic_DNA"/>
</dbReference>
<keyword evidence="3" id="KW-1185">Reference proteome</keyword>
<accession>G8RQY0</accession>
<name>G8RQY0_MYCRN</name>
<dbReference type="RefSeq" id="WP_014211661.1">
    <property type="nucleotide sequence ID" value="NC_016604.1"/>
</dbReference>